<dbReference type="PATRIC" id="fig|331679.3.peg.701"/>
<dbReference type="STRING" id="331679.IV81_GL000694"/>
<feature type="transmembrane region" description="Helical" evidence="1">
    <location>
        <begin position="148"/>
        <end position="176"/>
    </location>
</feature>
<keyword evidence="1" id="KW-1133">Transmembrane helix</keyword>
<gene>
    <name evidence="2" type="ORF">IV81_GL000694</name>
</gene>
<feature type="transmembrane region" description="Helical" evidence="1">
    <location>
        <begin position="12"/>
        <end position="29"/>
    </location>
</feature>
<keyword evidence="3" id="KW-1185">Reference proteome</keyword>
<proteinExistence type="predicted"/>
<reference evidence="2 3" key="1">
    <citation type="journal article" date="2015" name="Genome Announc.">
        <title>Expanding the biotechnology potential of lactobacilli through comparative genomics of 213 strains and associated genera.</title>
        <authorList>
            <person name="Sun Z."/>
            <person name="Harris H.M."/>
            <person name="McCann A."/>
            <person name="Guo C."/>
            <person name="Argimon S."/>
            <person name="Zhang W."/>
            <person name="Yang X."/>
            <person name="Jeffery I.B."/>
            <person name="Cooney J.C."/>
            <person name="Kagawa T.F."/>
            <person name="Liu W."/>
            <person name="Song Y."/>
            <person name="Salvetti E."/>
            <person name="Wrobel A."/>
            <person name="Rasinkangas P."/>
            <person name="Parkhill J."/>
            <person name="Rea M.C."/>
            <person name="O'Sullivan O."/>
            <person name="Ritari J."/>
            <person name="Douillard F.P."/>
            <person name="Paul Ross R."/>
            <person name="Yang R."/>
            <person name="Briner A.E."/>
            <person name="Felis G.E."/>
            <person name="de Vos W.M."/>
            <person name="Barrangou R."/>
            <person name="Klaenhammer T.R."/>
            <person name="Caufield P.W."/>
            <person name="Cui Y."/>
            <person name="Zhang H."/>
            <person name="O'Toole P.W."/>
        </authorList>
    </citation>
    <scope>NUCLEOTIDE SEQUENCE [LARGE SCALE GENOMIC DNA]</scope>
    <source>
        <strain evidence="2 3">DSM 18001</strain>
    </source>
</reference>
<accession>A0A0R2L650</accession>
<dbReference type="RefSeq" id="WP_057801360.1">
    <property type="nucleotide sequence ID" value="NZ_JQBX01000002.1"/>
</dbReference>
<keyword evidence="1" id="KW-0812">Transmembrane</keyword>
<feature type="transmembrane region" description="Helical" evidence="1">
    <location>
        <begin position="61"/>
        <end position="79"/>
    </location>
</feature>
<protein>
    <submittedName>
        <fullName evidence="2">Uncharacterized protein</fullName>
    </submittedName>
</protein>
<keyword evidence="1" id="KW-0472">Membrane</keyword>
<organism evidence="2 3">
    <name type="scientific">Pediococcus stilesii</name>
    <dbReference type="NCBI Taxonomy" id="331679"/>
    <lineage>
        <taxon>Bacteria</taxon>
        <taxon>Bacillati</taxon>
        <taxon>Bacillota</taxon>
        <taxon>Bacilli</taxon>
        <taxon>Lactobacillales</taxon>
        <taxon>Lactobacillaceae</taxon>
        <taxon>Pediococcus</taxon>
    </lineage>
</organism>
<dbReference type="AlphaFoldDB" id="A0A0R2L650"/>
<evidence type="ECO:0000313" key="2">
    <source>
        <dbReference type="EMBL" id="KRN94908.1"/>
    </source>
</evidence>
<comment type="caution">
    <text evidence="2">The sequence shown here is derived from an EMBL/GenBank/DDBJ whole genome shotgun (WGS) entry which is preliminary data.</text>
</comment>
<feature type="transmembrane region" description="Helical" evidence="1">
    <location>
        <begin position="117"/>
        <end position="136"/>
    </location>
</feature>
<sequence>MYVAHDKERQYSFLLSFLTLIVLLTLVRFNSKILNGIDALLQGFVVNVMPNISFFNRTLSFFSYPMVCVLYALLIWFFLWGFKHKIPATWVLSTFISGELILIIMRDLNRREYISGSFFSILLVGYCMLTMVVPLIRSKQNQNIAKIVLILIMILVGIAHVQLGHVSVVGIAISWLPVNAWLQIARGQYLKRFADLQKFPIFRHSDYN</sequence>
<name>A0A0R2L650_9LACO</name>
<evidence type="ECO:0000313" key="3">
    <source>
        <dbReference type="Proteomes" id="UP000051859"/>
    </source>
</evidence>
<dbReference type="EMBL" id="JQBX01000002">
    <property type="protein sequence ID" value="KRN94908.1"/>
    <property type="molecule type" value="Genomic_DNA"/>
</dbReference>
<evidence type="ECO:0000256" key="1">
    <source>
        <dbReference type="SAM" id="Phobius"/>
    </source>
</evidence>
<feature type="transmembrane region" description="Helical" evidence="1">
    <location>
        <begin position="86"/>
        <end position="105"/>
    </location>
</feature>
<dbReference type="Proteomes" id="UP000051859">
    <property type="component" value="Unassembled WGS sequence"/>
</dbReference>